<evidence type="ECO:0000256" key="1">
    <source>
        <dbReference type="ARBA" id="ARBA00004496"/>
    </source>
</evidence>
<name>A0A1Q5PNB5_9ACTO</name>
<dbReference type="InterPro" id="IPR003783">
    <property type="entry name" value="Regulatory_RecX"/>
</dbReference>
<gene>
    <name evidence="5" type="primary">recX</name>
    <name evidence="10" type="ORF">BSR29_03620</name>
</gene>
<keyword evidence="4 5" id="KW-0963">Cytoplasm</keyword>
<dbReference type="PANTHER" id="PTHR33602">
    <property type="entry name" value="REGULATORY PROTEIN RECX FAMILY PROTEIN"/>
    <property type="match status" value="1"/>
</dbReference>
<comment type="function">
    <text evidence="5">Modulates RecA activity.</text>
</comment>
<feature type="domain" description="RecX second three-helical" evidence="7">
    <location>
        <begin position="81"/>
        <end position="122"/>
    </location>
</feature>
<dbReference type="GO" id="GO:0005737">
    <property type="term" value="C:cytoplasm"/>
    <property type="evidence" value="ECO:0007669"/>
    <property type="project" value="UniProtKB-SubCell"/>
</dbReference>
<dbReference type="InterPro" id="IPR036388">
    <property type="entry name" value="WH-like_DNA-bd_sf"/>
</dbReference>
<evidence type="ECO:0000259" key="8">
    <source>
        <dbReference type="Pfam" id="PF21981"/>
    </source>
</evidence>
<dbReference type="Proteomes" id="UP000186785">
    <property type="component" value="Unassembled WGS sequence"/>
</dbReference>
<comment type="similarity">
    <text evidence="2 5">Belongs to the RecX family.</text>
</comment>
<dbReference type="OrthoDB" id="5244465at2"/>
<evidence type="ECO:0000256" key="6">
    <source>
        <dbReference type="SAM" id="MobiDB-lite"/>
    </source>
</evidence>
<dbReference type="HAMAP" id="MF_01114">
    <property type="entry name" value="RecX"/>
    <property type="match status" value="1"/>
</dbReference>
<dbReference type="InterPro" id="IPR053924">
    <property type="entry name" value="RecX_HTH_2nd"/>
</dbReference>
<evidence type="ECO:0000313" key="10">
    <source>
        <dbReference type="EMBL" id="OKL48940.1"/>
    </source>
</evidence>
<comment type="caution">
    <text evidence="10">The sequence shown here is derived from an EMBL/GenBank/DDBJ whole genome shotgun (WGS) entry which is preliminary data.</text>
</comment>
<dbReference type="PANTHER" id="PTHR33602:SF1">
    <property type="entry name" value="REGULATORY PROTEIN RECX FAMILY PROTEIN"/>
    <property type="match status" value="1"/>
</dbReference>
<feature type="compositionally biased region" description="Basic and acidic residues" evidence="6">
    <location>
        <begin position="188"/>
        <end position="203"/>
    </location>
</feature>
<protein>
    <recommendedName>
        <fullName evidence="3 5">Regulatory protein RecX</fullName>
    </recommendedName>
</protein>
<sequence>MPASKPRKPKSKAQRLKELIERNQELSPEEALDPAREYALRLLDQRDYPSAQIRNKLLGRGYHPEAVEEVVTRLTDAKLLDDARYAQMLARTQHQMRGLARRAIAQEMRRKGLSAAESAEALEQITDESEAQAAEKLALKKAATTVRLPNEVRRRRIASMLARRGYNASVAYRATAAALAEYPSQTDDSNHSSDETDHFWSAD</sequence>
<dbReference type="RefSeq" id="WP_073708928.1">
    <property type="nucleotide sequence ID" value="NZ_MQSV01000002.1"/>
</dbReference>
<dbReference type="InterPro" id="IPR053926">
    <property type="entry name" value="RecX_HTH_1st"/>
</dbReference>
<proteinExistence type="inferred from homology"/>
<comment type="subcellular location">
    <subcellularLocation>
        <location evidence="1 5">Cytoplasm</location>
    </subcellularLocation>
</comment>
<accession>A0A1Q5PNB5</accession>
<evidence type="ECO:0000259" key="9">
    <source>
        <dbReference type="Pfam" id="PF21982"/>
    </source>
</evidence>
<reference evidence="10 11" key="1">
    <citation type="submission" date="2016-11" db="EMBL/GenBank/DDBJ databases">
        <title>Actinomyces gypaetusis sp. nov. isolated from the vulture Gypaetus barbatus in Qinghai Tibet Plateau China.</title>
        <authorList>
            <person name="Meng X."/>
        </authorList>
    </citation>
    <scope>NUCLEOTIDE SEQUENCE [LARGE SCALE GENOMIC DNA]</scope>
    <source>
        <strain evidence="10 11">VUL4_2</strain>
    </source>
</reference>
<organism evidence="10 11">
    <name type="scientific">Boudabousia liubingyangii</name>
    <dbReference type="NCBI Taxonomy" id="1921764"/>
    <lineage>
        <taxon>Bacteria</taxon>
        <taxon>Bacillati</taxon>
        <taxon>Actinomycetota</taxon>
        <taxon>Actinomycetes</taxon>
        <taxon>Actinomycetales</taxon>
        <taxon>Actinomycetaceae</taxon>
        <taxon>Boudabousia</taxon>
    </lineage>
</organism>
<dbReference type="Pfam" id="PF02631">
    <property type="entry name" value="RecX_HTH2"/>
    <property type="match status" value="1"/>
</dbReference>
<feature type="domain" description="RecX first three-helical" evidence="9">
    <location>
        <begin position="35"/>
        <end position="74"/>
    </location>
</feature>
<dbReference type="EMBL" id="MQSV01000002">
    <property type="protein sequence ID" value="OKL48940.1"/>
    <property type="molecule type" value="Genomic_DNA"/>
</dbReference>
<feature type="domain" description="RecX third three-helical" evidence="8">
    <location>
        <begin position="129"/>
        <end position="174"/>
    </location>
</feature>
<evidence type="ECO:0000259" key="7">
    <source>
        <dbReference type="Pfam" id="PF02631"/>
    </source>
</evidence>
<dbReference type="Pfam" id="PF21982">
    <property type="entry name" value="RecX_HTH1"/>
    <property type="match status" value="1"/>
</dbReference>
<dbReference type="GO" id="GO:0006282">
    <property type="term" value="P:regulation of DNA repair"/>
    <property type="evidence" value="ECO:0007669"/>
    <property type="project" value="UniProtKB-UniRule"/>
</dbReference>
<dbReference type="Gene3D" id="1.10.10.10">
    <property type="entry name" value="Winged helix-like DNA-binding domain superfamily/Winged helix DNA-binding domain"/>
    <property type="match status" value="3"/>
</dbReference>
<keyword evidence="11" id="KW-1185">Reference proteome</keyword>
<dbReference type="STRING" id="1921764.BSR28_03190"/>
<evidence type="ECO:0000256" key="3">
    <source>
        <dbReference type="ARBA" id="ARBA00018111"/>
    </source>
</evidence>
<dbReference type="InterPro" id="IPR053925">
    <property type="entry name" value="RecX_HTH_3rd"/>
</dbReference>
<dbReference type="AlphaFoldDB" id="A0A1Q5PNB5"/>
<dbReference type="Pfam" id="PF21981">
    <property type="entry name" value="RecX_HTH3"/>
    <property type="match status" value="1"/>
</dbReference>
<evidence type="ECO:0000256" key="2">
    <source>
        <dbReference type="ARBA" id="ARBA00009695"/>
    </source>
</evidence>
<evidence type="ECO:0000313" key="11">
    <source>
        <dbReference type="Proteomes" id="UP000186785"/>
    </source>
</evidence>
<evidence type="ECO:0000256" key="5">
    <source>
        <dbReference type="HAMAP-Rule" id="MF_01114"/>
    </source>
</evidence>
<feature type="region of interest" description="Disordered" evidence="6">
    <location>
        <begin position="182"/>
        <end position="203"/>
    </location>
</feature>
<evidence type="ECO:0000256" key="4">
    <source>
        <dbReference type="ARBA" id="ARBA00022490"/>
    </source>
</evidence>